<evidence type="ECO:0000256" key="4">
    <source>
        <dbReference type="ARBA" id="ARBA00022692"/>
    </source>
</evidence>
<dbReference type="PANTHER" id="PTHR33695">
    <property type="entry name" value="LIPOPROTEIN SIGNAL PEPTIDASE"/>
    <property type="match status" value="1"/>
</dbReference>
<gene>
    <name evidence="9" type="primary">lspA</name>
    <name evidence="12" type="ORF">HUK38_08950</name>
</gene>
<evidence type="ECO:0000256" key="10">
    <source>
        <dbReference type="RuleBase" id="RU000594"/>
    </source>
</evidence>
<keyword evidence="4 9" id="KW-0812">Transmembrane</keyword>
<dbReference type="PROSITE" id="PS00855">
    <property type="entry name" value="SPASE_II"/>
    <property type="match status" value="1"/>
</dbReference>
<feature type="transmembrane region" description="Helical" evidence="9">
    <location>
        <begin position="125"/>
        <end position="145"/>
    </location>
</feature>
<evidence type="ECO:0000313" key="13">
    <source>
        <dbReference type="Proteomes" id="UP000548632"/>
    </source>
</evidence>
<feature type="active site" evidence="9">
    <location>
        <position position="133"/>
    </location>
</feature>
<reference evidence="12 13" key="1">
    <citation type="journal article" date="2020" name="Arch. Microbiol.">
        <title>The genome sequence of the giant phototrophic gammaproteobacterium Thiospirillum jenense gives insight into its physiological properties and phylogenetic relationships.</title>
        <authorList>
            <person name="Imhoff J.F."/>
            <person name="Meyer T.E."/>
            <person name="Kyndt J.A."/>
        </authorList>
    </citation>
    <scope>NUCLEOTIDE SEQUENCE [LARGE SCALE GENOMIC DNA]</scope>
    <source>
        <strain evidence="12 13">DSM 216</strain>
    </source>
</reference>
<comment type="function">
    <text evidence="9 10">This protein specifically catalyzes the removal of signal peptides from prolipoproteins.</text>
</comment>
<dbReference type="Pfam" id="PF01252">
    <property type="entry name" value="Peptidase_A8"/>
    <property type="match status" value="1"/>
</dbReference>
<dbReference type="AlphaFoldDB" id="A0A839HE11"/>
<evidence type="ECO:0000256" key="9">
    <source>
        <dbReference type="HAMAP-Rule" id="MF_00161"/>
    </source>
</evidence>
<dbReference type="HAMAP" id="MF_00161">
    <property type="entry name" value="LspA"/>
    <property type="match status" value="1"/>
</dbReference>
<comment type="pathway">
    <text evidence="9">Protein modification; lipoprotein biosynthesis (signal peptide cleavage).</text>
</comment>
<evidence type="ECO:0000256" key="1">
    <source>
        <dbReference type="ARBA" id="ARBA00006139"/>
    </source>
</evidence>
<dbReference type="EC" id="3.4.23.36" evidence="9"/>
<feature type="transmembrane region" description="Helical" evidence="9">
    <location>
        <begin position="88"/>
        <end position="105"/>
    </location>
</feature>
<keyword evidence="8 9" id="KW-0472">Membrane</keyword>
<evidence type="ECO:0000313" key="12">
    <source>
        <dbReference type="EMBL" id="MBB1126360.1"/>
    </source>
</evidence>
<keyword evidence="2 9" id="KW-1003">Cell membrane</keyword>
<evidence type="ECO:0000256" key="8">
    <source>
        <dbReference type="ARBA" id="ARBA00023136"/>
    </source>
</evidence>
<dbReference type="NCBIfam" id="TIGR00077">
    <property type="entry name" value="lspA"/>
    <property type="match status" value="1"/>
</dbReference>
<organism evidence="12 13">
    <name type="scientific">Thiospirillum jenense</name>
    <dbReference type="NCBI Taxonomy" id="1653858"/>
    <lineage>
        <taxon>Bacteria</taxon>
        <taxon>Pseudomonadati</taxon>
        <taxon>Pseudomonadota</taxon>
        <taxon>Gammaproteobacteria</taxon>
        <taxon>Chromatiales</taxon>
        <taxon>Chromatiaceae</taxon>
        <taxon>Thiospirillum</taxon>
    </lineage>
</organism>
<protein>
    <recommendedName>
        <fullName evidence="9">Lipoprotein signal peptidase</fullName>
        <ecNumber evidence="9">3.4.23.36</ecNumber>
    </recommendedName>
    <alternativeName>
        <fullName evidence="9">Prolipoprotein signal peptidase</fullName>
    </alternativeName>
    <alternativeName>
        <fullName evidence="9">Signal peptidase II</fullName>
        <shortName evidence="9">SPase II</shortName>
    </alternativeName>
</protein>
<comment type="similarity">
    <text evidence="1 9 11">Belongs to the peptidase A8 family.</text>
</comment>
<evidence type="ECO:0000256" key="5">
    <source>
        <dbReference type="ARBA" id="ARBA00022750"/>
    </source>
</evidence>
<dbReference type="UniPathway" id="UPA00665"/>
<keyword evidence="3 9" id="KW-0645">Protease</keyword>
<dbReference type="GO" id="GO:0005886">
    <property type="term" value="C:plasma membrane"/>
    <property type="evidence" value="ECO:0007669"/>
    <property type="project" value="UniProtKB-SubCell"/>
</dbReference>
<dbReference type="GO" id="GO:0006508">
    <property type="term" value="P:proteolysis"/>
    <property type="evidence" value="ECO:0007669"/>
    <property type="project" value="UniProtKB-KW"/>
</dbReference>
<keyword evidence="5 9" id="KW-0064">Aspartyl protease</keyword>
<evidence type="ECO:0000256" key="7">
    <source>
        <dbReference type="ARBA" id="ARBA00022989"/>
    </source>
</evidence>
<dbReference type="PRINTS" id="PR00781">
    <property type="entry name" value="LIPOSIGPTASE"/>
</dbReference>
<dbReference type="EMBL" id="JABVCQ010000017">
    <property type="protein sequence ID" value="MBB1126360.1"/>
    <property type="molecule type" value="Genomic_DNA"/>
</dbReference>
<evidence type="ECO:0000256" key="11">
    <source>
        <dbReference type="RuleBase" id="RU004181"/>
    </source>
</evidence>
<sequence>MQPWLWLAGIILVLDQLTKGLAELNLPLHQPVPVMPLFNLTLVYNTGAAFSFLAEAGGWQRWFFIGLAILVTSVLIAWLKQLTVTQRLAAAGLALLIGGAIGNVLDRIVRGAVVDFIDIYYANWHWPAFNLADSAITIGVGLLILDTLRGSRR</sequence>
<feature type="active site" evidence="9">
    <location>
        <position position="115"/>
    </location>
</feature>
<dbReference type="Proteomes" id="UP000548632">
    <property type="component" value="Unassembled WGS sequence"/>
</dbReference>
<name>A0A839HE11_9GAMM</name>
<evidence type="ECO:0000256" key="2">
    <source>
        <dbReference type="ARBA" id="ARBA00022475"/>
    </source>
</evidence>
<comment type="caution">
    <text evidence="12">The sequence shown here is derived from an EMBL/GenBank/DDBJ whole genome shotgun (WGS) entry which is preliminary data.</text>
</comment>
<keyword evidence="13" id="KW-1185">Reference proteome</keyword>
<comment type="catalytic activity">
    <reaction evidence="9 10">
        <text>Release of signal peptides from bacterial membrane prolipoproteins. Hydrolyzes -Xaa-Yaa-Zaa-|-(S,diacylglyceryl)Cys-, in which Xaa is hydrophobic (preferably Leu), and Yaa (Ala or Ser) and Zaa (Gly or Ala) have small, neutral side chains.</text>
        <dbReference type="EC" id="3.4.23.36"/>
    </reaction>
</comment>
<comment type="subcellular location">
    <subcellularLocation>
        <location evidence="9">Cell membrane</location>
        <topology evidence="9">Multi-pass membrane protein</topology>
    </subcellularLocation>
</comment>
<evidence type="ECO:0000256" key="6">
    <source>
        <dbReference type="ARBA" id="ARBA00022801"/>
    </source>
</evidence>
<dbReference type="PANTHER" id="PTHR33695:SF1">
    <property type="entry name" value="LIPOPROTEIN SIGNAL PEPTIDASE"/>
    <property type="match status" value="1"/>
</dbReference>
<dbReference type="InterPro" id="IPR001872">
    <property type="entry name" value="Peptidase_A8"/>
</dbReference>
<feature type="transmembrane region" description="Helical" evidence="9">
    <location>
        <begin position="62"/>
        <end position="79"/>
    </location>
</feature>
<keyword evidence="12" id="KW-0449">Lipoprotein</keyword>
<keyword evidence="7 9" id="KW-1133">Transmembrane helix</keyword>
<dbReference type="GO" id="GO:0004190">
    <property type="term" value="F:aspartic-type endopeptidase activity"/>
    <property type="evidence" value="ECO:0007669"/>
    <property type="project" value="UniProtKB-UniRule"/>
</dbReference>
<evidence type="ECO:0000256" key="3">
    <source>
        <dbReference type="ARBA" id="ARBA00022670"/>
    </source>
</evidence>
<comment type="caution">
    <text evidence="9">Lacks conserved residue(s) required for the propagation of feature annotation.</text>
</comment>
<proteinExistence type="inferred from homology"/>
<keyword evidence="6 9" id="KW-0378">Hydrolase</keyword>
<accession>A0A839HE11</accession>